<dbReference type="GO" id="GO:0000435">
    <property type="term" value="P:positive regulation of transcription from RNA polymerase II promoter by galactose"/>
    <property type="evidence" value="ECO:0007669"/>
    <property type="project" value="TreeGrafter"/>
</dbReference>
<dbReference type="OrthoDB" id="2571985at2759"/>
<keyword evidence="3" id="KW-0539">Nucleus</keyword>
<dbReference type="PANTHER" id="PTHR47424">
    <property type="entry name" value="REGULATORY PROTEIN GAL4"/>
    <property type="match status" value="1"/>
</dbReference>
<organism evidence="6 7">
    <name type="scientific">Aspergillus sclerotialis</name>
    <dbReference type="NCBI Taxonomy" id="2070753"/>
    <lineage>
        <taxon>Eukaryota</taxon>
        <taxon>Fungi</taxon>
        <taxon>Dikarya</taxon>
        <taxon>Ascomycota</taxon>
        <taxon>Pezizomycotina</taxon>
        <taxon>Eurotiomycetes</taxon>
        <taxon>Eurotiomycetidae</taxon>
        <taxon>Eurotiales</taxon>
        <taxon>Aspergillaceae</taxon>
        <taxon>Aspergillus</taxon>
        <taxon>Aspergillus subgen. Polypaecilum</taxon>
    </lineage>
</organism>
<dbReference type="InterPro" id="IPR051127">
    <property type="entry name" value="Fungal_SecMet_Regulators"/>
</dbReference>
<evidence type="ECO:0000256" key="1">
    <source>
        <dbReference type="ARBA" id="ARBA00023015"/>
    </source>
</evidence>
<feature type="region of interest" description="Disordered" evidence="4">
    <location>
        <begin position="148"/>
        <end position="211"/>
    </location>
</feature>
<proteinExistence type="predicted"/>
<dbReference type="GO" id="GO:0000978">
    <property type="term" value="F:RNA polymerase II cis-regulatory region sequence-specific DNA binding"/>
    <property type="evidence" value="ECO:0007669"/>
    <property type="project" value="TreeGrafter"/>
</dbReference>
<dbReference type="Pfam" id="PF04082">
    <property type="entry name" value="Fungal_trans"/>
    <property type="match status" value="1"/>
</dbReference>
<dbReference type="InterPro" id="IPR007219">
    <property type="entry name" value="XnlR_reg_dom"/>
</dbReference>
<dbReference type="GO" id="GO:0006351">
    <property type="term" value="P:DNA-templated transcription"/>
    <property type="evidence" value="ECO:0007669"/>
    <property type="project" value="InterPro"/>
</dbReference>
<evidence type="ECO:0000256" key="3">
    <source>
        <dbReference type="ARBA" id="ARBA00023242"/>
    </source>
</evidence>
<name>A0A3A2Z774_9EURO</name>
<accession>A0A3A2Z774</accession>
<evidence type="ECO:0000259" key="5">
    <source>
        <dbReference type="SMART" id="SM00906"/>
    </source>
</evidence>
<dbReference type="Proteomes" id="UP000266188">
    <property type="component" value="Unassembled WGS sequence"/>
</dbReference>
<evidence type="ECO:0000256" key="4">
    <source>
        <dbReference type="SAM" id="MobiDB-lite"/>
    </source>
</evidence>
<dbReference type="GO" id="GO:0005634">
    <property type="term" value="C:nucleus"/>
    <property type="evidence" value="ECO:0007669"/>
    <property type="project" value="TreeGrafter"/>
</dbReference>
<dbReference type="STRING" id="2070753.A0A3A2Z774"/>
<sequence length="542" mass="60924">MPRDPYIRHLTHQAHSLEIHLGLLEFAIQPLPQDTILKLRIRGMQRMTVCHHLRLVELALILTIYIVDIPAPYDSASRDGLSGVNLHTNGTEFYGNSSNLAFLGNLYAGARSQARNRVPDEPETEFSPAHGHSTPERARLRRNFHGQHSLPHEEPTEAASHTRSASEKTQPSIVNLLYNPNYSTSPISTPQKNDQNEMETTSPATNPEGLSQNIIEDRRAAITSTLDQLPPEAQLEIEKIFIGSYFSNKHYIHPMLCKRTFMKRCELEAWKIPRRPGFSKGQSKFGGLYFAVVALGAINASSQETSLLDHYCGGYTSLDFADFYFGVAKQALGDIFESSSIESAQALLLMCVYCQNALRPHSCFMYSGAAVRTAIAIGLASGMSSLPAHMRKEGKRTWWCIYAHEIEMCVSSGRLDSMKELHYYQAPLPILKANNPNDPEAEDDMVTIIPLMVLLSGIMFEASHLLYHSTNRSITEMSQIAMTMDRKILEWKANLPDFLDLDAASLNDPEWAFKQKFVLKQRESDSSQGGHCRARRNIDKIR</sequence>
<dbReference type="AlphaFoldDB" id="A0A3A2Z774"/>
<comment type="caution">
    <text evidence="6">The sequence shown here is derived from an EMBL/GenBank/DDBJ whole genome shotgun (WGS) entry which is preliminary data.</text>
</comment>
<protein>
    <recommendedName>
        <fullName evidence="5">Xylanolytic transcriptional activator regulatory domain-containing protein</fullName>
    </recommendedName>
</protein>
<dbReference type="GO" id="GO:0008270">
    <property type="term" value="F:zinc ion binding"/>
    <property type="evidence" value="ECO:0007669"/>
    <property type="project" value="InterPro"/>
</dbReference>
<dbReference type="EMBL" id="MVGC01000635">
    <property type="protein sequence ID" value="RJE18053.1"/>
    <property type="molecule type" value="Genomic_DNA"/>
</dbReference>
<keyword evidence="7" id="KW-1185">Reference proteome</keyword>
<feature type="region of interest" description="Disordered" evidence="4">
    <location>
        <begin position="113"/>
        <end position="136"/>
    </location>
</feature>
<evidence type="ECO:0000256" key="2">
    <source>
        <dbReference type="ARBA" id="ARBA00023163"/>
    </source>
</evidence>
<reference evidence="7" key="1">
    <citation type="submission" date="2017-02" db="EMBL/GenBank/DDBJ databases">
        <authorList>
            <person name="Tafer H."/>
            <person name="Lopandic K."/>
        </authorList>
    </citation>
    <scope>NUCLEOTIDE SEQUENCE [LARGE SCALE GENOMIC DNA]</scope>
    <source>
        <strain evidence="7">CBS 366.77</strain>
    </source>
</reference>
<dbReference type="CDD" id="cd12148">
    <property type="entry name" value="fungal_TF_MHR"/>
    <property type="match status" value="1"/>
</dbReference>
<feature type="compositionally biased region" description="Polar residues" evidence="4">
    <location>
        <begin position="159"/>
        <end position="211"/>
    </location>
</feature>
<feature type="domain" description="Xylanolytic transcriptional activator regulatory" evidence="5">
    <location>
        <begin position="363"/>
        <end position="435"/>
    </location>
</feature>
<keyword evidence="1" id="KW-0805">Transcription regulation</keyword>
<evidence type="ECO:0000313" key="7">
    <source>
        <dbReference type="Proteomes" id="UP000266188"/>
    </source>
</evidence>
<keyword evidence="2" id="KW-0804">Transcription</keyword>
<dbReference type="SMART" id="SM00906">
    <property type="entry name" value="Fungal_trans"/>
    <property type="match status" value="1"/>
</dbReference>
<gene>
    <name evidence="6" type="ORF">PHISCL_09613</name>
</gene>
<dbReference type="PANTHER" id="PTHR47424:SF15">
    <property type="entry name" value="ZN(II)2CYS6 TRANSCRIPTION FACTOR (EUROFUNG)"/>
    <property type="match status" value="1"/>
</dbReference>
<evidence type="ECO:0000313" key="6">
    <source>
        <dbReference type="EMBL" id="RJE18053.1"/>
    </source>
</evidence>
<dbReference type="GO" id="GO:0000981">
    <property type="term" value="F:DNA-binding transcription factor activity, RNA polymerase II-specific"/>
    <property type="evidence" value="ECO:0007669"/>
    <property type="project" value="TreeGrafter"/>
</dbReference>